<dbReference type="SUPFAM" id="SSF101690">
    <property type="entry name" value="PAZ domain"/>
    <property type="match status" value="1"/>
</dbReference>
<dbReference type="InterPro" id="IPR036085">
    <property type="entry name" value="PAZ_dom_sf"/>
</dbReference>
<evidence type="ECO:0000259" key="3">
    <source>
        <dbReference type="PROSITE" id="PS50821"/>
    </source>
</evidence>
<feature type="domain" description="PAZ" evidence="3">
    <location>
        <begin position="446"/>
        <end position="540"/>
    </location>
</feature>
<proteinExistence type="inferred from homology"/>
<dbReference type="SUPFAM" id="SSF53098">
    <property type="entry name" value="Ribonuclease H-like"/>
    <property type="match status" value="1"/>
</dbReference>
<dbReference type="GO" id="GO:0003723">
    <property type="term" value="F:RNA binding"/>
    <property type="evidence" value="ECO:0007669"/>
    <property type="project" value="InterPro"/>
</dbReference>
<dbReference type="InterPro" id="IPR003100">
    <property type="entry name" value="PAZ_dom"/>
</dbReference>
<evidence type="ECO:0000256" key="2">
    <source>
        <dbReference type="SAM" id="MobiDB-lite"/>
    </source>
</evidence>
<dbReference type="Gene3D" id="3.40.50.2300">
    <property type="match status" value="1"/>
</dbReference>
<dbReference type="SMART" id="SM00949">
    <property type="entry name" value="PAZ"/>
    <property type="match status" value="1"/>
</dbReference>
<dbReference type="AlphaFoldDB" id="G7YRS0"/>
<dbReference type="PROSITE" id="PS50822">
    <property type="entry name" value="PIWI"/>
    <property type="match status" value="1"/>
</dbReference>
<protein>
    <submittedName>
        <fullName evidence="5">Protein argonaute-3</fullName>
    </submittedName>
</protein>
<reference key="2">
    <citation type="submission" date="2011-10" db="EMBL/GenBank/DDBJ databases">
        <title>The genome and transcriptome sequence of Clonorchis sinensis provide insights into the carcinogenic liver fluke.</title>
        <authorList>
            <person name="Wang X."/>
            <person name="Huang Y."/>
            <person name="Chen W."/>
            <person name="Liu H."/>
            <person name="Guo L."/>
            <person name="Chen Y."/>
            <person name="Luo F."/>
            <person name="Zhou W."/>
            <person name="Sun J."/>
            <person name="Mao Q."/>
            <person name="Liang P."/>
            <person name="Zhou C."/>
            <person name="Tian Y."/>
            <person name="Men J."/>
            <person name="Lv X."/>
            <person name="Huang L."/>
            <person name="Zhou J."/>
            <person name="Hu Y."/>
            <person name="Li R."/>
            <person name="Zhang F."/>
            <person name="Lei H."/>
            <person name="Li X."/>
            <person name="Hu X."/>
            <person name="Liang C."/>
            <person name="Xu J."/>
            <person name="Wu Z."/>
            <person name="Yu X."/>
        </authorList>
    </citation>
    <scope>NUCLEOTIDE SEQUENCE</scope>
    <source>
        <strain>Henan</strain>
    </source>
</reference>
<feature type="compositionally biased region" description="Gly residues" evidence="2">
    <location>
        <begin position="92"/>
        <end position="105"/>
    </location>
</feature>
<dbReference type="CDD" id="cd02846">
    <property type="entry name" value="PAZ_argonaute_like"/>
    <property type="match status" value="1"/>
</dbReference>
<dbReference type="Pfam" id="PF02170">
    <property type="entry name" value="PAZ"/>
    <property type="match status" value="1"/>
</dbReference>
<evidence type="ECO:0000256" key="1">
    <source>
        <dbReference type="RuleBase" id="RU361178"/>
    </source>
</evidence>
<name>G7YRS0_CLOSI</name>
<feature type="region of interest" description="Disordered" evidence="2">
    <location>
        <begin position="1"/>
        <end position="58"/>
    </location>
</feature>
<dbReference type="InterPro" id="IPR036397">
    <property type="entry name" value="RNaseH_sf"/>
</dbReference>
<comment type="similarity">
    <text evidence="1">Belongs to the argonaute family.</text>
</comment>
<dbReference type="InterPro" id="IPR003165">
    <property type="entry name" value="Piwi"/>
</dbReference>
<evidence type="ECO:0000259" key="4">
    <source>
        <dbReference type="PROSITE" id="PS50822"/>
    </source>
</evidence>
<dbReference type="Gene3D" id="3.30.420.10">
    <property type="entry name" value="Ribonuclease H-like superfamily/Ribonuclease H"/>
    <property type="match status" value="1"/>
</dbReference>
<dbReference type="Pfam" id="PF02171">
    <property type="entry name" value="Piwi"/>
    <property type="match status" value="1"/>
</dbReference>
<feature type="region of interest" description="Disordered" evidence="2">
    <location>
        <begin position="142"/>
        <end position="265"/>
    </location>
</feature>
<reference evidence="5" key="1">
    <citation type="journal article" date="2011" name="Genome Biol.">
        <title>The draft genome of the carcinogenic human liver fluke Clonorchis sinensis.</title>
        <authorList>
            <person name="Wang X."/>
            <person name="Chen W."/>
            <person name="Huang Y."/>
            <person name="Sun J."/>
            <person name="Men J."/>
            <person name="Liu H."/>
            <person name="Luo F."/>
            <person name="Guo L."/>
            <person name="Lv X."/>
            <person name="Deng C."/>
            <person name="Zhou C."/>
            <person name="Fan Y."/>
            <person name="Li X."/>
            <person name="Huang L."/>
            <person name="Hu Y."/>
            <person name="Liang C."/>
            <person name="Hu X."/>
            <person name="Xu J."/>
            <person name="Yu X."/>
        </authorList>
    </citation>
    <scope>NUCLEOTIDE SEQUENCE [LARGE SCALE GENOMIC DNA]</scope>
    <source>
        <strain evidence="5">Henan</strain>
    </source>
</reference>
<feature type="region of interest" description="Disordered" evidence="2">
    <location>
        <begin position="88"/>
        <end position="120"/>
    </location>
</feature>
<dbReference type="InterPro" id="IPR012337">
    <property type="entry name" value="RNaseH-like_sf"/>
</dbReference>
<dbReference type="Gene3D" id="2.170.260.10">
    <property type="entry name" value="paz domain"/>
    <property type="match status" value="1"/>
</dbReference>
<keyword evidence="6" id="KW-1185">Reference proteome</keyword>
<dbReference type="Proteomes" id="UP000008909">
    <property type="component" value="Unassembled WGS sequence"/>
</dbReference>
<dbReference type="SMART" id="SM00950">
    <property type="entry name" value="Piwi"/>
    <property type="match status" value="1"/>
</dbReference>
<dbReference type="PANTHER" id="PTHR22891">
    <property type="entry name" value="EUKARYOTIC TRANSLATION INITIATION FACTOR 2C"/>
    <property type="match status" value="1"/>
</dbReference>
<dbReference type="PROSITE" id="PS50821">
    <property type="entry name" value="PAZ"/>
    <property type="match status" value="1"/>
</dbReference>
<feature type="compositionally biased region" description="Basic residues" evidence="2">
    <location>
        <begin position="163"/>
        <end position="174"/>
    </location>
</feature>
<gene>
    <name evidence="5" type="ORF">CLF_108572</name>
</gene>
<evidence type="ECO:0000313" key="5">
    <source>
        <dbReference type="EMBL" id="GAA55650.1"/>
    </source>
</evidence>
<evidence type="ECO:0000313" key="6">
    <source>
        <dbReference type="Proteomes" id="UP000008909"/>
    </source>
</evidence>
<organism evidence="5 6">
    <name type="scientific">Clonorchis sinensis</name>
    <name type="common">Chinese liver fluke</name>
    <dbReference type="NCBI Taxonomy" id="79923"/>
    <lineage>
        <taxon>Eukaryota</taxon>
        <taxon>Metazoa</taxon>
        <taxon>Spiralia</taxon>
        <taxon>Lophotrochozoa</taxon>
        <taxon>Platyhelminthes</taxon>
        <taxon>Trematoda</taxon>
        <taxon>Digenea</taxon>
        <taxon>Opisthorchiida</taxon>
        <taxon>Opisthorchiata</taxon>
        <taxon>Opisthorchiidae</taxon>
        <taxon>Clonorchis</taxon>
    </lineage>
</organism>
<accession>G7YRS0</accession>
<feature type="domain" description="Piwi" evidence="4">
    <location>
        <begin position="697"/>
        <end position="1013"/>
    </location>
</feature>
<sequence length="1040" mass="114966">MLDETAVHILGGGGHGFRGRGRGHGPGDGTSRPDSQGFERGRGRGWGRGSGYRDQTSEGDVYNVEGVCSEQLMPPAAFIHGQEASRPPYRGRGWGRGWGQVGGASGLSSQGDGVRPTSPITESQALSPVAEVGHSIPESAALAAPPEIERPSTPSDAGPSGGRKGRGKKKRPKQASRAVDPSQQEKELSTPEVAGASVSPGTTTADSEAVTAEPAVAVTEEVSVTEDSRPTEIPSATGEGPSAKGKSRKKKSKAAGQPSSGLVVTSSTKIGTGFVGYQSLPHRPDAGGTIGEPVRISVNCWDITLKPMDIYVYFLEAISLDFVDSSGSRKELRLRAPDLRAKLRHVVEKMPPHTVYDGAHALYTDTPLPGITSDGITKELQLPDPMDAGSLFLKYRILSTQKISTQDLIAYLDNPKASTLNIPQVFKAFFTAGCMADVLYDKYGDNMMRCVRQMEDDVLRIRAQTNSLYKQKTNRVKRITVHGLSRKPATELIIPELNQSVASYFETKYEIRLKYPELPCVKSKKDKEEYLPMELLDILPFQAPKASKADVASQVIRLAAVQPRDRFKEIHSFLSVMLQSGDSLFNKFGVKVSQNLVKVTGRILPLPSADFGRGVIPINRGKWNVPAFRTPGCQGNEIKWALYSVPAHREGNESRRLVSTNLPAEASKLGLRMRLVDQGAAQIGELEQRIRGMQVDIVVLILHDDMNYPEIKRLSDLRLGVRTQCVRHTTLRKPRVMPNLLLKINGKLGGVNWIIPELKYDGEHFMVFGADVTHPAPTQAHDLQKSVAAVTGSVTPDLMRYAVVVRQQQTRRPGDKAIQETITEMEACMTELLRVHNAVLTRFHQWILQCYHRVNNRLPSKLMFYRDGVSDGQFAAVLNTELPAIQRACSNLSQGYEPGITYIVVKKRHHLRFMPETQTNKSGNVEPGTVVDKEVVHHVEFDFYLSSAEGIQGTSRPAHYHVLYDDSDWSSNALQAFTYYLCHTYMRCSRSVSYPAPTYYSHLAAYRAREWLTNTRNIEMLVHDNRFNVHESQVTGMFYL</sequence>
<feature type="compositionally biased region" description="Low complexity" evidence="2">
    <location>
        <begin position="207"/>
        <end position="222"/>
    </location>
</feature>
<dbReference type="EMBL" id="DF144056">
    <property type="protein sequence ID" value="GAA55650.1"/>
    <property type="molecule type" value="Genomic_DNA"/>
</dbReference>